<organism evidence="1">
    <name type="scientific">termite gut metagenome</name>
    <dbReference type="NCBI Taxonomy" id="433724"/>
    <lineage>
        <taxon>unclassified sequences</taxon>
        <taxon>metagenomes</taxon>
        <taxon>organismal metagenomes</taxon>
    </lineage>
</organism>
<name>A0A5J4SDQ0_9ZZZZ</name>
<reference evidence="1" key="1">
    <citation type="submission" date="2019-03" db="EMBL/GenBank/DDBJ databases">
        <title>Single cell metagenomics reveals metabolic interactions within the superorganism composed of flagellate Streblomastix strix and complex community of Bacteroidetes bacteria on its surface.</title>
        <authorList>
            <person name="Treitli S.C."/>
            <person name="Kolisko M."/>
            <person name="Husnik F."/>
            <person name="Keeling P."/>
            <person name="Hampl V."/>
        </authorList>
    </citation>
    <scope>NUCLEOTIDE SEQUENCE</scope>
    <source>
        <strain evidence="1">STM</strain>
    </source>
</reference>
<dbReference type="AlphaFoldDB" id="A0A5J4SDQ0"/>
<comment type="caution">
    <text evidence="1">The sequence shown here is derived from an EMBL/GenBank/DDBJ whole genome shotgun (WGS) entry which is preliminary data.</text>
</comment>
<proteinExistence type="predicted"/>
<gene>
    <name evidence="1" type="ORF">EZS27_008905</name>
</gene>
<accession>A0A5J4SDQ0</accession>
<protein>
    <submittedName>
        <fullName evidence="1">Uncharacterized protein</fullName>
    </submittedName>
</protein>
<evidence type="ECO:0000313" key="1">
    <source>
        <dbReference type="EMBL" id="KAA6343423.1"/>
    </source>
</evidence>
<sequence>MIQATTTTGRCYTFYNEKVYILCRSPFIAYAEPESADDTTATPYETEPVEGYEIPTNTETGEQIPNCCQRHKGVFEVAKKWFEQFPDCCAYHREISLKPWFKKSNYNGLAEKIVKQFSYTQHLISDRIENNDWYEDITDYIEYNIDSFGHPAIGWDVYYNVVKYHIQNVEGIPKDKKRRLLEFIKMQYETPEPSSKKTEKTEKTDLNVLYSTYQKWFKIFPFDLSFFADIKPLFENKLYLINEKPKWNRYTKLASVKMHTKGTLIEALVALTDDIITRINTSSLYEEGLLTNPDKIKLELILKERKTKKYINNSQDEGQRYRKMLKEWFEDEKRFIKEITPFLNQSEKENTCSEAKETVQQPNTIKPKREIKTKELGDYFKNSFKGAGNGNINYFDEFIEDLKMDRTAKEFAEIALLAFEGGKMNDRKPKTFKVWYNIFCECVGCKYSKDYKPNRLYNRGGSIERLFGYLLVGRDKIHS</sequence>
<dbReference type="EMBL" id="SNRY01000271">
    <property type="protein sequence ID" value="KAA6343423.1"/>
    <property type="molecule type" value="Genomic_DNA"/>
</dbReference>